<gene>
    <name evidence="1" type="ORF">ETAA8_53680</name>
</gene>
<name>A0A517YJ51_9BACT</name>
<reference evidence="1 2" key="1">
    <citation type="submission" date="2019-02" db="EMBL/GenBank/DDBJ databases">
        <title>Deep-cultivation of Planctomycetes and their phenomic and genomic characterization uncovers novel biology.</title>
        <authorList>
            <person name="Wiegand S."/>
            <person name="Jogler M."/>
            <person name="Boedeker C."/>
            <person name="Pinto D."/>
            <person name="Vollmers J."/>
            <person name="Rivas-Marin E."/>
            <person name="Kohn T."/>
            <person name="Peeters S.H."/>
            <person name="Heuer A."/>
            <person name="Rast P."/>
            <person name="Oberbeckmann S."/>
            <person name="Bunk B."/>
            <person name="Jeske O."/>
            <person name="Meyerdierks A."/>
            <person name="Storesund J.E."/>
            <person name="Kallscheuer N."/>
            <person name="Luecker S."/>
            <person name="Lage O.M."/>
            <person name="Pohl T."/>
            <person name="Merkel B.J."/>
            <person name="Hornburger P."/>
            <person name="Mueller R.-W."/>
            <person name="Bruemmer F."/>
            <person name="Labrenz M."/>
            <person name="Spormann A.M."/>
            <person name="Op den Camp H."/>
            <person name="Overmann J."/>
            <person name="Amann R."/>
            <person name="Jetten M.S.M."/>
            <person name="Mascher T."/>
            <person name="Medema M.H."/>
            <person name="Devos D.P."/>
            <person name="Kaster A.-K."/>
            <person name="Ovreas L."/>
            <person name="Rohde M."/>
            <person name="Galperin M.Y."/>
            <person name="Jogler C."/>
        </authorList>
    </citation>
    <scope>NUCLEOTIDE SEQUENCE [LARGE SCALE GENOMIC DNA]</scope>
    <source>
        <strain evidence="1 2">ETA_A8</strain>
    </source>
</reference>
<proteinExistence type="predicted"/>
<dbReference type="KEGG" id="aagg:ETAA8_53680"/>
<dbReference type="Proteomes" id="UP000315017">
    <property type="component" value="Chromosome"/>
</dbReference>
<accession>A0A517YJ51</accession>
<organism evidence="1 2">
    <name type="scientific">Anatilimnocola aggregata</name>
    <dbReference type="NCBI Taxonomy" id="2528021"/>
    <lineage>
        <taxon>Bacteria</taxon>
        <taxon>Pseudomonadati</taxon>
        <taxon>Planctomycetota</taxon>
        <taxon>Planctomycetia</taxon>
        <taxon>Pirellulales</taxon>
        <taxon>Pirellulaceae</taxon>
        <taxon>Anatilimnocola</taxon>
    </lineage>
</organism>
<sequence length="166" mass="18059">MARFSGCWFVWLATNAVLLATEPPAQPLIAVDGQEAEHCFKVLGEGVVDIVVLNSIAIPPERAIAGESLIRANRVPAAFLHSRCGECNVSDFWRERLAQQGTLVVKVKRSAACRGASETDSLVLRQVLAVLIDICPESQAVLEKRFAIESARKSSANWRGIPLANH</sequence>
<keyword evidence="2" id="KW-1185">Reference proteome</keyword>
<protein>
    <submittedName>
        <fullName evidence="1">Uncharacterized protein</fullName>
    </submittedName>
</protein>
<evidence type="ECO:0000313" key="2">
    <source>
        <dbReference type="Proteomes" id="UP000315017"/>
    </source>
</evidence>
<evidence type="ECO:0000313" key="1">
    <source>
        <dbReference type="EMBL" id="QDU30249.1"/>
    </source>
</evidence>
<dbReference type="EMBL" id="CP036274">
    <property type="protein sequence ID" value="QDU30249.1"/>
    <property type="molecule type" value="Genomic_DNA"/>
</dbReference>
<dbReference type="AlphaFoldDB" id="A0A517YJ51"/>